<reference evidence="1 2" key="1">
    <citation type="journal article" date="2018" name="Mol. Biol. Evol.">
        <title>Broad Genomic Sampling Reveals a Smut Pathogenic Ancestry of the Fungal Clade Ustilaginomycotina.</title>
        <authorList>
            <person name="Kijpornyongpan T."/>
            <person name="Mondo S.J."/>
            <person name="Barry K."/>
            <person name="Sandor L."/>
            <person name="Lee J."/>
            <person name="Lipzen A."/>
            <person name="Pangilinan J."/>
            <person name="LaButti K."/>
            <person name="Hainaut M."/>
            <person name="Henrissat B."/>
            <person name="Grigoriev I.V."/>
            <person name="Spatafora J.W."/>
            <person name="Aime M.C."/>
        </authorList>
    </citation>
    <scope>NUCLEOTIDE SEQUENCE [LARGE SCALE GENOMIC DNA]</scope>
    <source>
        <strain evidence="1 2">MCA 4186</strain>
    </source>
</reference>
<dbReference type="GO" id="GO:0003855">
    <property type="term" value="F:3-dehydroquinate dehydratase activity"/>
    <property type="evidence" value="ECO:0007669"/>
    <property type="project" value="InterPro"/>
</dbReference>
<dbReference type="CDD" id="cd00502">
    <property type="entry name" value="DHQase_I"/>
    <property type="match status" value="1"/>
</dbReference>
<evidence type="ECO:0000313" key="2">
    <source>
        <dbReference type="Proteomes" id="UP000245946"/>
    </source>
</evidence>
<gene>
    <name evidence="1" type="ORF">FA09DRAFT_325536</name>
</gene>
<dbReference type="RefSeq" id="XP_025598149.1">
    <property type="nucleotide sequence ID" value="XM_025741172.1"/>
</dbReference>
<dbReference type="PANTHER" id="PTHR21090">
    <property type="entry name" value="AROM/DEHYDROQUINATE SYNTHASE"/>
    <property type="match status" value="1"/>
</dbReference>
<dbReference type="PANTHER" id="PTHR21090:SF5">
    <property type="entry name" value="PENTAFUNCTIONAL AROM POLYPEPTIDE"/>
    <property type="match status" value="1"/>
</dbReference>
<dbReference type="AlphaFoldDB" id="A0A316Z7W9"/>
<accession>A0A316Z7W9</accession>
<dbReference type="InterPro" id="IPR000623">
    <property type="entry name" value="Shikimate_kinase/TSH1"/>
</dbReference>
<proteinExistence type="predicted"/>
<dbReference type="PRINTS" id="PR01100">
    <property type="entry name" value="SHIKIMTKNASE"/>
</dbReference>
<dbReference type="OrthoDB" id="197068at2759"/>
<dbReference type="EMBL" id="KZ819293">
    <property type="protein sequence ID" value="PWN97870.1"/>
    <property type="molecule type" value="Genomic_DNA"/>
</dbReference>
<sequence>MAAHAEPAAAARPSLLLIGMRGAGKTTLGAIAAEHMGADFVDADELFAARHTTPAKFVAAHGWPAFRAAETELLKELIGTCPPPEARDGRPQVISLGGGVVEEEANRTLLRAFWQGEAGTFRRGSNAVVHVFREMDIVLSEGERAGTRSAPKWTNGLAPDVWKRRRPWFRDCSSHEFVNMSLPFDTTTPESSRASRRSFEEVERDFVLFLRRLLVDRSAQPAHQPLNQDQRSYLVTLPFPDLRPHVDILPTLAVGASAVELRADLLFDPDPVRASSSAPEAYENPSLSYISEQMALLRRHLPDVPVVFTLRTPEQGGKYPFPADAPAKALFATMHHALKLGAEYVDVEQGLESASSQVLIKDAKERGANVIVSWRDTRAPHAGGFAWDGEQAYAHYSRAVAAGADIVKMVGTAGEVADNFALRIFAAARERESATPLAAYNMGERGRISRFLNPLLASVTHPLAKELTRRGTVGSPSMTFRETQQALHLSGLLKVRHFYVGALAPFVAWAEELGLPHHFHVLPDEAFLTVEELQQATLRHSEPLGHGLCIPHALKNPVPLSRRSREAAAIDAVDTVHAVARGEALEWVGAHVGTTALCTLIRRRMSPYTALQSGLRAVIIATQPGAIGVRAARFALTEAGMRTVEVLQPGQRAAEGGATVVVSVLDDSAASLDAAWCEELLTSPYGGVVVEYRTQAAELLDAAQHTAEHVWTTVSARELAEQGARERFFLFTGRRAPPLRPAHLQ</sequence>
<dbReference type="InterPro" id="IPR001381">
    <property type="entry name" value="DHquinase_I"/>
</dbReference>
<evidence type="ECO:0000313" key="1">
    <source>
        <dbReference type="EMBL" id="PWN97870.1"/>
    </source>
</evidence>
<dbReference type="SUPFAM" id="SSF51569">
    <property type="entry name" value="Aldolase"/>
    <property type="match status" value="1"/>
</dbReference>
<dbReference type="GO" id="GO:0003866">
    <property type="term" value="F:3-phosphoshikimate 1-carboxyvinyltransferase activity"/>
    <property type="evidence" value="ECO:0007669"/>
    <property type="project" value="TreeGrafter"/>
</dbReference>
<dbReference type="STRING" id="58919.A0A316Z7W9"/>
<dbReference type="Gene3D" id="3.20.20.70">
    <property type="entry name" value="Aldolase class I"/>
    <property type="match status" value="1"/>
</dbReference>
<dbReference type="InterPro" id="IPR027417">
    <property type="entry name" value="P-loop_NTPase"/>
</dbReference>
<dbReference type="Proteomes" id="UP000245946">
    <property type="component" value="Unassembled WGS sequence"/>
</dbReference>
<name>A0A316Z7W9_9BASI</name>
<dbReference type="Gene3D" id="3.40.50.300">
    <property type="entry name" value="P-loop containing nucleotide triphosphate hydrolases"/>
    <property type="match status" value="1"/>
</dbReference>
<dbReference type="InterPro" id="IPR013785">
    <property type="entry name" value="Aldolase_TIM"/>
</dbReference>
<dbReference type="SUPFAM" id="SSF52540">
    <property type="entry name" value="P-loop containing nucleoside triphosphate hydrolases"/>
    <property type="match status" value="1"/>
</dbReference>
<dbReference type="GeneID" id="37268716"/>
<dbReference type="CDD" id="cd00464">
    <property type="entry name" value="SK"/>
    <property type="match status" value="1"/>
</dbReference>
<dbReference type="InterPro" id="IPR031322">
    <property type="entry name" value="Shikimate/glucono_kinase"/>
</dbReference>
<dbReference type="GO" id="GO:0009423">
    <property type="term" value="P:chorismate biosynthetic process"/>
    <property type="evidence" value="ECO:0007669"/>
    <property type="project" value="TreeGrafter"/>
</dbReference>
<dbReference type="Pfam" id="PF01487">
    <property type="entry name" value="DHquinase_I"/>
    <property type="match status" value="1"/>
</dbReference>
<dbReference type="Pfam" id="PF01202">
    <property type="entry name" value="SKI"/>
    <property type="match status" value="1"/>
</dbReference>
<protein>
    <submittedName>
        <fullName evidence="1">Aldolase</fullName>
    </submittedName>
</protein>
<organism evidence="1 2">
    <name type="scientific">Tilletiopsis washingtonensis</name>
    <dbReference type="NCBI Taxonomy" id="58919"/>
    <lineage>
        <taxon>Eukaryota</taxon>
        <taxon>Fungi</taxon>
        <taxon>Dikarya</taxon>
        <taxon>Basidiomycota</taxon>
        <taxon>Ustilaginomycotina</taxon>
        <taxon>Exobasidiomycetes</taxon>
        <taxon>Entylomatales</taxon>
        <taxon>Entylomatales incertae sedis</taxon>
        <taxon>Tilletiopsis</taxon>
    </lineage>
</organism>
<keyword evidence="2" id="KW-1185">Reference proteome</keyword>